<gene>
    <name evidence="2" type="ORF">C1O25_15930</name>
</gene>
<evidence type="ECO:0000313" key="3">
    <source>
        <dbReference type="Proteomes" id="UP000236547"/>
    </source>
</evidence>
<name>A0ABX4W7G2_VIBDI</name>
<proteinExistence type="predicted"/>
<evidence type="ECO:0000313" key="2">
    <source>
        <dbReference type="EMBL" id="PNH99699.1"/>
    </source>
</evidence>
<sequence length="207" mass="23386">MTELEKSLESWKKITDENAHYDSIGALAEATVSTSPIIDKLSTWAAAGSATVAGLSITNIDKMANFYDHSELKVLFSCLAASLLFALFQKYFAMLCSLSISSSTEVRTRLAPVIDNFEQHANSIEEMAEKNGLAIKPEFDLMKSISSFQELYPWYIKVVLNRPMNKAKENRNYHHKRMVVTHFWQGMTLFFQYSILVAFVGMSAVYV</sequence>
<keyword evidence="1" id="KW-0812">Transmembrane</keyword>
<dbReference type="EMBL" id="POSM01000025">
    <property type="protein sequence ID" value="PNH99699.1"/>
    <property type="molecule type" value="Genomic_DNA"/>
</dbReference>
<reference evidence="2 3" key="1">
    <citation type="submission" date="2018-01" db="EMBL/GenBank/DDBJ databases">
        <title>Draft genome sequences of six Vibrio diazotrophicus strains isolated from deep-sea sediments of the Baltic Sea.</title>
        <authorList>
            <person name="Castillo D."/>
            <person name="Vandieken V."/>
            <person name="Chiang O."/>
            <person name="Middelboe M."/>
        </authorList>
    </citation>
    <scope>NUCLEOTIDE SEQUENCE [LARGE SCALE GENOMIC DNA]</scope>
    <source>
        <strain evidence="2 3">65.10M</strain>
    </source>
</reference>
<keyword evidence="1" id="KW-1133">Transmembrane helix</keyword>
<keyword evidence="3" id="KW-1185">Reference proteome</keyword>
<dbReference type="Proteomes" id="UP000236547">
    <property type="component" value="Unassembled WGS sequence"/>
</dbReference>
<protein>
    <recommendedName>
        <fullName evidence="4">SMODS and SLOG-associating 2TM effector domain-containing protein</fullName>
    </recommendedName>
</protein>
<feature type="transmembrane region" description="Helical" evidence="1">
    <location>
        <begin position="183"/>
        <end position="206"/>
    </location>
</feature>
<evidence type="ECO:0008006" key="4">
    <source>
        <dbReference type="Google" id="ProtNLM"/>
    </source>
</evidence>
<evidence type="ECO:0000256" key="1">
    <source>
        <dbReference type="SAM" id="Phobius"/>
    </source>
</evidence>
<keyword evidence="1" id="KW-0472">Membrane</keyword>
<accession>A0ABX4W7G2</accession>
<organism evidence="2 3">
    <name type="scientific">Vibrio diazotrophicus</name>
    <dbReference type="NCBI Taxonomy" id="685"/>
    <lineage>
        <taxon>Bacteria</taxon>
        <taxon>Pseudomonadati</taxon>
        <taxon>Pseudomonadota</taxon>
        <taxon>Gammaproteobacteria</taxon>
        <taxon>Vibrionales</taxon>
        <taxon>Vibrionaceae</taxon>
        <taxon>Vibrio</taxon>
    </lineage>
</organism>
<comment type="caution">
    <text evidence="2">The sequence shown here is derived from an EMBL/GenBank/DDBJ whole genome shotgun (WGS) entry which is preliminary data.</text>
</comment>
<dbReference type="RefSeq" id="WP_102969086.1">
    <property type="nucleotide sequence ID" value="NZ_POSM01000025.1"/>
</dbReference>